<dbReference type="AlphaFoldDB" id="A0AAQ3X8D4"/>
<gene>
    <name evidence="1" type="ORF">U9M48_035427</name>
</gene>
<evidence type="ECO:0000313" key="2">
    <source>
        <dbReference type="Proteomes" id="UP001341281"/>
    </source>
</evidence>
<evidence type="ECO:0000313" key="1">
    <source>
        <dbReference type="EMBL" id="WVZ88960.1"/>
    </source>
</evidence>
<accession>A0AAQ3X8D4</accession>
<organism evidence="1 2">
    <name type="scientific">Paspalum notatum var. saurae</name>
    <dbReference type="NCBI Taxonomy" id="547442"/>
    <lineage>
        <taxon>Eukaryota</taxon>
        <taxon>Viridiplantae</taxon>
        <taxon>Streptophyta</taxon>
        <taxon>Embryophyta</taxon>
        <taxon>Tracheophyta</taxon>
        <taxon>Spermatophyta</taxon>
        <taxon>Magnoliopsida</taxon>
        <taxon>Liliopsida</taxon>
        <taxon>Poales</taxon>
        <taxon>Poaceae</taxon>
        <taxon>PACMAD clade</taxon>
        <taxon>Panicoideae</taxon>
        <taxon>Andropogonodae</taxon>
        <taxon>Paspaleae</taxon>
        <taxon>Paspalinae</taxon>
        <taxon>Paspalum</taxon>
    </lineage>
</organism>
<reference evidence="1 2" key="1">
    <citation type="submission" date="2024-02" db="EMBL/GenBank/DDBJ databases">
        <title>High-quality chromosome-scale genome assembly of Pensacola bahiagrass (Paspalum notatum Flugge var. saurae).</title>
        <authorList>
            <person name="Vega J.M."/>
            <person name="Podio M."/>
            <person name="Orjuela J."/>
            <person name="Siena L.A."/>
            <person name="Pessino S.C."/>
            <person name="Combes M.C."/>
            <person name="Mariac C."/>
            <person name="Albertini E."/>
            <person name="Pupilli F."/>
            <person name="Ortiz J.P.A."/>
            <person name="Leblanc O."/>
        </authorList>
    </citation>
    <scope>NUCLEOTIDE SEQUENCE [LARGE SCALE GENOMIC DNA]</scope>
    <source>
        <strain evidence="1">R1</strain>
        <tissue evidence="1">Leaf</tissue>
    </source>
</reference>
<protein>
    <submittedName>
        <fullName evidence="1">Uncharacterized protein</fullName>
    </submittedName>
</protein>
<name>A0AAQ3X8D4_PASNO</name>
<dbReference type="EMBL" id="CP144752">
    <property type="protein sequence ID" value="WVZ88960.1"/>
    <property type="molecule type" value="Genomic_DNA"/>
</dbReference>
<proteinExistence type="predicted"/>
<sequence length="92" mass="10586">MGEKLEDHHVMKKILHVVSKRLKQVAVVIEMLTDLDVATIKELVGKLRVAEDVDNDEVKEVAESAGRLHLTEEQWEARRRQRNKEWACNGDA</sequence>
<dbReference type="Proteomes" id="UP001341281">
    <property type="component" value="Chromosome 08"/>
</dbReference>
<keyword evidence="2" id="KW-1185">Reference proteome</keyword>